<keyword evidence="5" id="KW-1185">Reference proteome</keyword>
<evidence type="ECO:0000256" key="1">
    <source>
        <dbReference type="SAM" id="MobiDB-lite"/>
    </source>
</evidence>
<dbReference type="EnsemblFungi" id="MAPG_07693T0">
    <property type="protein sequence ID" value="MAPG_07693T0"/>
    <property type="gene ID" value="MAPG_07693"/>
</dbReference>
<evidence type="ECO:0000313" key="4">
    <source>
        <dbReference type="EnsemblFungi" id="MAPG_07693T0"/>
    </source>
</evidence>
<reference evidence="3" key="1">
    <citation type="submission" date="2010-05" db="EMBL/GenBank/DDBJ databases">
        <title>The Genome Sequence of Magnaporthe poae strain ATCC 64411.</title>
        <authorList>
            <consortium name="The Broad Institute Genome Sequencing Platform"/>
            <consortium name="Broad Institute Genome Sequencing Center for Infectious Disease"/>
            <person name="Ma L.-J."/>
            <person name="Dead R."/>
            <person name="Young S."/>
            <person name="Zeng Q."/>
            <person name="Koehrsen M."/>
            <person name="Alvarado L."/>
            <person name="Berlin A."/>
            <person name="Chapman S.B."/>
            <person name="Chen Z."/>
            <person name="Freedman E."/>
            <person name="Gellesch M."/>
            <person name="Goldberg J."/>
            <person name="Griggs A."/>
            <person name="Gujja S."/>
            <person name="Heilman E.R."/>
            <person name="Heiman D."/>
            <person name="Hepburn T."/>
            <person name="Howarth C."/>
            <person name="Jen D."/>
            <person name="Larson L."/>
            <person name="Mehta T."/>
            <person name="Neiman D."/>
            <person name="Pearson M."/>
            <person name="Roberts A."/>
            <person name="Saif S."/>
            <person name="Shea T."/>
            <person name="Shenoy N."/>
            <person name="Sisk P."/>
            <person name="Stolte C."/>
            <person name="Sykes S."/>
            <person name="Walk T."/>
            <person name="White J."/>
            <person name="Yandava C."/>
            <person name="Haas B."/>
            <person name="Nusbaum C."/>
            <person name="Birren B."/>
        </authorList>
    </citation>
    <scope>NUCLEOTIDE SEQUENCE</scope>
    <source>
        <strain evidence="3">ATCC 64411</strain>
    </source>
</reference>
<name>A0A0C4E5C7_MAGP6</name>
<dbReference type="Proteomes" id="UP000011715">
    <property type="component" value="Unassembled WGS sequence"/>
</dbReference>
<feature type="region of interest" description="Disordered" evidence="1">
    <location>
        <begin position="153"/>
        <end position="178"/>
    </location>
</feature>
<sequence length="217" mass="24571">MVGDVCRRQVPWMPGVKWRAPKGCNARKAPGSRRVGFSKTGYWVLLDSQSSIRIAVSFDRIFIFSTFLFLFSLALFHLSIRKTVVSADNQGQGSDKVATRKRAGMWWTGGHAIPTDLSDDARTPLARHLTNLGWADRAQREAIRGQPGCELLLPAGSGEEEEEEGEEEGRKKKKKRHHIRHHRGAWLFDCFEDRHSFLCLRLRPHATLPDLDGCRAP</sequence>
<feature type="transmembrane region" description="Helical" evidence="2">
    <location>
        <begin position="61"/>
        <end position="80"/>
    </location>
</feature>
<dbReference type="AlphaFoldDB" id="A0A0C4E5C7"/>
<reference evidence="5" key="2">
    <citation type="submission" date="2010-05" db="EMBL/GenBank/DDBJ databases">
        <title>The genome sequence of Magnaporthe poae strain ATCC 64411.</title>
        <authorList>
            <person name="Ma L.-J."/>
            <person name="Dead R."/>
            <person name="Young S."/>
            <person name="Zeng Q."/>
            <person name="Koehrsen M."/>
            <person name="Alvarado L."/>
            <person name="Berlin A."/>
            <person name="Chapman S.B."/>
            <person name="Chen Z."/>
            <person name="Freedman E."/>
            <person name="Gellesch M."/>
            <person name="Goldberg J."/>
            <person name="Griggs A."/>
            <person name="Gujja S."/>
            <person name="Heilman E.R."/>
            <person name="Heiman D."/>
            <person name="Hepburn T."/>
            <person name="Howarth C."/>
            <person name="Jen D."/>
            <person name="Larson L."/>
            <person name="Mehta T."/>
            <person name="Neiman D."/>
            <person name="Pearson M."/>
            <person name="Roberts A."/>
            <person name="Saif S."/>
            <person name="Shea T."/>
            <person name="Shenoy N."/>
            <person name="Sisk P."/>
            <person name="Stolte C."/>
            <person name="Sykes S."/>
            <person name="Walk T."/>
            <person name="White J."/>
            <person name="Yandava C."/>
            <person name="Haas B."/>
            <person name="Nusbaum C."/>
            <person name="Birren B."/>
        </authorList>
    </citation>
    <scope>NUCLEOTIDE SEQUENCE [LARGE SCALE GENOMIC DNA]</scope>
    <source>
        <strain evidence="5">ATCC 64411 / 73-15</strain>
    </source>
</reference>
<evidence type="ECO:0000313" key="5">
    <source>
        <dbReference type="Proteomes" id="UP000011715"/>
    </source>
</evidence>
<evidence type="ECO:0000256" key="2">
    <source>
        <dbReference type="SAM" id="Phobius"/>
    </source>
</evidence>
<keyword evidence="2" id="KW-0472">Membrane</keyword>
<proteinExistence type="predicted"/>
<dbReference type="EMBL" id="ADBL01001860">
    <property type="status" value="NOT_ANNOTATED_CDS"/>
    <property type="molecule type" value="Genomic_DNA"/>
</dbReference>
<dbReference type="EMBL" id="GL876971">
    <property type="protein sequence ID" value="KLU88708.1"/>
    <property type="molecule type" value="Genomic_DNA"/>
</dbReference>
<organism evidence="4 5">
    <name type="scientific">Magnaporthiopsis poae (strain ATCC 64411 / 73-15)</name>
    <name type="common">Kentucky bluegrass fungus</name>
    <name type="synonym">Magnaporthe poae</name>
    <dbReference type="NCBI Taxonomy" id="644358"/>
    <lineage>
        <taxon>Eukaryota</taxon>
        <taxon>Fungi</taxon>
        <taxon>Dikarya</taxon>
        <taxon>Ascomycota</taxon>
        <taxon>Pezizomycotina</taxon>
        <taxon>Sordariomycetes</taxon>
        <taxon>Sordariomycetidae</taxon>
        <taxon>Magnaporthales</taxon>
        <taxon>Magnaporthaceae</taxon>
        <taxon>Magnaporthiopsis</taxon>
    </lineage>
</organism>
<reference evidence="3" key="3">
    <citation type="submission" date="2011-03" db="EMBL/GenBank/DDBJ databases">
        <title>Annotation of Magnaporthe poae ATCC 64411.</title>
        <authorList>
            <person name="Ma L.-J."/>
            <person name="Dead R."/>
            <person name="Young S.K."/>
            <person name="Zeng Q."/>
            <person name="Gargeya S."/>
            <person name="Fitzgerald M."/>
            <person name="Haas B."/>
            <person name="Abouelleil A."/>
            <person name="Alvarado L."/>
            <person name="Arachchi H.M."/>
            <person name="Berlin A."/>
            <person name="Brown A."/>
            <person name="Chapman S.B."/>
            <person name="Chen Z."/>
            <person name="Dunbar C."/>
            <person name="Freedman E."/>
            <person name="Gearin G."/>
            <person name="Gellesch M."/>
            <person name="Goldberg J."/>
            <person name="Griggs A."/>
            <person name="Gujja S."/>
            <person name="Heiman D."/>
            <person name="Howarth C."/>
            <person name="Larson L."/>
            <person name="Lui A."/>
            <person name="MacDonald P.J.P."/>
            <person name="Mehta T."/>
            <person name="Montmayeur A."/>
            <person name="Murphy C."/>
            <person name="Neiman D."/>
            <person name="Pearson M."/>
            <person name="Priest M."/>
            <person name="Roberts A."/>
            <person name="Saif S."/>
            <person name="Shea T."/>
            <person name="Shenoy N."/>
            <person name="Sisk P."/>
            <person name="Stolte C."/>
            <person name="Sykes S."/>
            <person name="Yandava C."/>
            <person name="Wortman J."/>
            <person name="Nusbaum C."/>
            <person name="Birren B."/>
        </authorList>
    </citation>
    <scope>NUCLEOTIDE SEQUENCE</scope>
    <source>
        <strain evidence="3">ATCC 64411</strain>
    </source>
</reference>
<keyword evidence="2" id="KW-0812">Transmembrane</keyword>
<reference evidence="4" key="4">
    <citation type="journal article" date="2015" name="G3 (Bethesda)">
        <title>Genome sequences of three phytopathogenic species of the Magnaporthaceae family of fungi.</title>
        <authorList>
            <person name="Okagaki L.H."/>
            <person name="Nunes C.C."/>
            <person name="Sailsbery J."/>
            <person name="Clay B."/>
            <person name="Brown D."/>
            <person name="John T."/>
            <person name="Oh Y."/>
            <person name="Young N."/>
            <person name="Fitzgerald M."/>
            <person name="Haas B.J."/>
            <person name="Zeng Q."/>
            <person name="Young S."/>
            <person name="Adiconis X."/>
            <person name="Fan L."/>
            <person name="Levin J.Z."/>
            <person name="Mitchell T.K."/>
            <person name="Okubara P.A."/>
            <person name="Farman M.L."/>
            <person name="Kohn L.M."/>
            <person name="Birren B."/>
            <person name="Ma L.-J."/>
            <person name="Dean R.A."/>
        </authorList>
    </citation>
    <scope>NUCLEOTIDE SEQUENCE</scope>
    <source>
        <strain evidence="4">ATCC 64411 / 73-15</strain>
    </source>
</reference>
<keyword evidence="2" id="KW-1133">Transmembrane helix</keyword>
<evidence type="ECO:0000313" key="3">
    <source>
        <dbReference type="EMBL" id="KLU88708.1"/>
    </source>
</evidence>
<dbReference type="VEuPathDB" id="FungiDB:MAPG_07693"/>
<feature type="compositionally biased region" description="Acidic residues" evidence="1">
    <location>
        <begin position="158"/>
        <end position="167"/>
    </location>
</feature>
<accession>A0A0C4E5C7</accession>
<gene>
    <name evidence="3" type="ORF">MAPG_07693</name>
</gene>
<protein>
    <submittedName>
        <fullName evidence="3 4">Uncharacterized protein</fullName>
    </submittedName>
</protein>
<reference evidence="4" key="5">
    <citation type="submission" date="2015-06" db="UniProtKB">
        <authorList>
            <consortium name="EnsemblFungi"/>
        </authorList>
    </citation>
    <scope>IDENTIFICATION</scope>
    <source>
        <strain evidence="4">ATCC 64411</strain>
    </source>
</reference>